<comment type="caution">
    <text evidence="2">The sequence shown here is derived from an EMBL/GenBank/DDBJ whole genome shotgun (WGS) entry which is preliminary data.</text>
</comment>
<organism evidence="2">
    <name type="scientific">marine sediment metagenome</name>
    <dbReference type="NCBI Taxonomy" id="412755"/>
    <lineage>
        <taxon>unclassified sequences</taxon>
        <taxon>metagenomes</taxon>
        <taxon>ecological metagenomes</taxon>
    </lineage>
</organism>
<dbReference type="AlphaFoldDB" id="A0A0F9S8V5"/>
<feature type="compositionally biased region" description="Basic and acidic residues" evidence="1">
    <location>
        <begin position="54"/>
        <end position="67"/>
    </location>
</feature>
<name>A0A0F9S8V5_9ZZZZ</name>
<proteinExistence type="predicted"/>
<sequence>MVMLRPRGKASRIFKNIFSLGDTTLKKKQGYKSRLDESLGMKNRRMKSKQPLKARRDESEGMEESMKRRPYASVKTMDKARRKKK</sequence>
<dbReference type="EMBL" id="LAZR01002179">
    <property type="protein sequence ID" value="KKN33431.1"/>
    <property type="molecule type" value="Genomic_DNA"/>
</dbReference>
<feature type="region of interest" description="Disordered" evidence="1">
    <location>
        <begin position="29"/>
        <end position="85"/>
    </location>
</feature>
<evidence type="ECO:0000256" key="1">
    <source>
        <dbReference type="SAM" id="MobiDB-lite"/>
    </source>
</evidence>
<evidence type="ECO:0000313" key="2">
    <source>
        <dbReference type="EMBL" id="KKN33431.1"/>
    </source>
</evidence>
<accession>A0A0F9S8V5</accession>
<protein>
    <submittedName>
        <fullName evidence="2">Uncharacterized protein</fullName>
    </submittedName>
</protein>
<gene>
    <name evidence="2" type="ORF">LCGC14_0803980</name>
</gene>
<feature type="compositionally biased region" description="Basic residues" evidence="1">
    <location>
        <begin position="42"/>
        <end position="53"/>
    </location>
</feature>
<reference evidence="2" key="1">
    <citation type="journal article" date="2015" name="Nature">
        <title>Complex archaea that bridge the gap between prokaryotes and eukaryotes.</title>
        <authorList>
            <person name="Spang A."/>
            <person name="Saw J.H."/>
            <person name="Jorgensen S.L."/>
            <person name="Zaremba-Niedzwiedzka K."/>
            <person name="Martijn J."/>
            <person name="Lind A.E."/>
            <person name="van Eijk R."/>
            <person name="Schleper C."/>
            <person name="Guy L."/>
            <person name="Ettema T.J."/>
        </authorList>
    </citation>
    <scope>NUCLEOTIDE SEQUENCE</scope>
</reference>